<feature type="domain" description="Bacterial transcriptional activator" evidence="7">
    <location>
        <begin position="133"/>
        <end position="273"/>
    </location>
</feature>
<dbReference type="GO" id="GO:0006355">
    <property type="term" value="P:regulation of DNA-templated transcription"/>
    <property type="evidence" value="ECO:0007669"/>
    <property type="project" value="InterPro"/>
</dbReference>
<dbReference type="Pfam" id="PF03704">
    <property type="entry name" value="BTAD"/>
    <property type="match status" value="1"/>
</dbReference>
<dbReference type="EMBL" id="QKWH01000022">
    <property type="protein sequence ID" value="PZR51528.1"/>
    <property type="molecule type" value="Genomic_DNA"/>
</dbReference>
<dbReference type="SMART" id="SM00862">
    <property type="entry name" value="Trans_reg_C"/>
    <property type="match status" value="1"/>
</dbReference>
<dbReference type="InterPro" id="IPR051677">
    <property type="entry name" value="AfsR-DnrI-RedD_regulator"/>
</dbReference>
<dbReference type="Gene3D" id="1.25.40.10">
    <property type="entry name" value="Tetratricopeptide repeat domain"/>
    <property type="match status" value="1"/>
</dbReference>
<dbReference type="GO" id="GO:0000160">
    <property type="term" value="P:phosphorelay signal transduction system"/>
    <property type="evidence" value="ECO:0007669"/>
    <property type="project" value="InterPro"/>
</dbReference>
<name>A0A2W5XPZ7_9MICO</name>
<dbReference type="InterPro" id="IPR005158">
    <property type="entry name" value="BTAD"/>
</dbReference>
<organism evidence="8 9">
    <name type="scientific">Xylanimonas oleitrophica</name>
    <dbReference type="NCBI Taxonomy" id="2607479"/>
    <lineage>
        <taxon>Bacteria</taxon>
        <taxon>Bacillati</taxon>
        <taxon>Actinomycetota</taxon>
        <taxon>Actinomycetes</taxon>
        <taxon>Micrococcales</taxon>
        <taxon>Promicromonosporaceae</taxon>
        <taxon>Xylanimonas</taxon>
    </lineage>
</organism>
<feature type="domain" description="OmpR/PhoB-type" evidence="6">
    <location>
        <begin position="16"/>
        <end position="126"/>
    </location>
</feature>
<dbReference type="PANTHER" id="PTHR35807:SF1">
    <property type="entry name" value="TRANSCRIPTIONAL REGULATOR REDD"/>
    <property type="match status" value="1"/>
</dbReference>
<evidence type="ECO:0000256" key="4">
    <source>
        <dbReference type="ARBA" id="ARBA00023163"/>
    </source>
</evidence>
<evidence type="ECO:0000256" key="2">
    <source>
        <dbReference type="ARBA" id="ARBA00023015"/>
    </source>
</evidence>
<dbReference type="GO" id="GO:0003677">
    <property type="term" value="F:DNA binding"/>
    <property type="evidence" value="ECO:0007669"/>
    <property type="project" value="UniProtKB-KW"/>
</dbReference>
<dbReference type="AlphaFoldDB" id="A0A2W5XPZ7"/>
<dbReference type="InterPro" id="IPR001867">
    <property type="entry name" value="OmpR/PhoB-type_DNA-bd"/>
</dbReference>
<dbReference type="SUPFAM" id="SSF48452">
    <property type="entry name" value="TPR-like"/>
    <property type="match status" value="1"/>
</dbReference>
<gene>
    <name evidence="8" type="ORF">DNL40_16040</name>
</gene>
<dbReference type="InterPro" id="IPR036388">
    <property type="entry name" value="WH-like_DNA-bd_sf"/>
</dbReference>
<accession>A0A2W5XPZ7</accession>
<dbReference type="SMART" id="SM01043">
    <property type="entry name" value="BTAD"/>
    <property type="match status" value="1"/>
</dbReference>
<comment type="caution">
    <text evidence="8">The sequence shown here is derived from an EMBL/GenBank/DDBJ whole genome shotgun (WGS) entry which is preliminary data.</text>
</comment>
<evidence type="ECO:0000256" key="1">
    <source>
        <dbReference type="ARBA" id="ARBA00005820"/>
    </source>
</evidence>
<dbReference type="Proteomes" id="UP000248783">
    <property type="component" value="Unassembled WGS sequence"/>
</dbReference>
<dbReference type="InterPro" id="IPR011990">
    <property type="entry name" value="TPR-like_helical_dom_sf"/>
</dbReference>
<comment type="similarity">
    <text evidence="1">Belongs to the AfsR/DnrI/RedD regulatory family.</text>
</comment>
<keyword evidence="3" id="KW-0238">DNA-binding</keyword>
<keyword evidence="4" id="KW-0804">Transcription</keyword>
<evidence type="ECO:0000313" key="9">
    <source>
        <dbReference type="Proteomes" id="UP000248783"/>
    </source>
</evidence>
<evidence type="ECO:0000256" key="3">
    <source>
        <dbReference type="ARBA" id="ARBA00023125"/>
    </source>
</evidence>
<keyword evidence="9" id="KW-1185">Reference proteome</keyword>
<feature type="region of interest" description="Disordered" evidence="5">
    <location>
        <begin position="53"/>
        <end position="89"/>
    </location>
</feature>
<evidence type="ECO:0000259" key="7">
    <source>
        <dbReference type="SMART" id="SM01043"/>
    </source>
</evidence>
<dbReference type="PANTHER" id="PTHR35807">
    <property type="entry name" value="TRANSCRIPTIONAL REGULATOR REDD-RELATED"/>
    <property type="match status" value="1"/>
</dbReference>
<protein>
    <submittedName>
        <fullName evidence="8">SARP family transcriptional regulator</fullName>
    </submittedName>
</protein>
<evidence type="ECO:0000259" key="6">
    <source>
        <dbReference type="SMART" id="SM00862"/>
    </source>
</evidence>
<sequence>MRVGVLGPVAAWHADGTAVPLRGPRHRELLGRLVAARGRTVALDELVTDLWGDPLGAPSSRGARPPVRGTQRSGHDGEGAPGDGGPRDATAAVRTFVAALRRSLEPGRAPRTPARVLVTDGPGYALRLPADAVDARRLEAAVAGLRGTAPGTALHRADDALALWRGTPYAGIDAPWARTERARLTELRLDAVERRADALLTLGRAAEAVADLNAHTAAHPWREEGWRLLALALYRSGRQADALAVLRRARRVLAETLGVDPGPALARLETQVLRHEAGATAPADVWDQVADAYTQGPGARVRLESSAELLRSLAVTGGLTQARERRLDVVRAAEQHGDPELTARVLTAYDVPGTWTRSDDAAQAAEVAAAAERTLAALPDGAPQALRARLLAVVATETRGLRGERGPAAARDAVRLARASGDPAALVTALAALALHTCGRAGLAAERDAVGVQVLDLADRHGLPTAQILGHLLRMQARGALDDLDGAAAHAEAASRLGERHERPLVGVLTTWFAAMRLAAQGAPAAEVEDAYRAAARGLEGAGMPGMAEGLEPLAVLCLHVGRLHGRAPEGRPGGAREGASGGAREAAGRAAGAEVPAVVPVPVPVPDVADDAWGPYLPWARPWALLAAGRRGAAAAALRRVPEPPPGLLLEALWVLTGRAAVLLDDVATARRARAALLPAAGQLAGAGSGALTAGPVDTHLAVLDELLADQPG</sequence>
<evidence type="ECO:0000313" key="8">
    <source>
        <dbReference type="EMBL" id="PZR51528.1"/>
    </source>
</evidence>
<reference evidence="8 9" key="1">
    <citation type="submission" date="2018-06" db="EMBL/GenBank/DDBJ databases">
        <title>Whole genome sequencing of a novel hydrocarbon degrading bacterial strain, PW21 isolated from oil contaminated produced water sample.</title>
        <authorList>
            <person name="Nagkirti P."/>
            <person name="Shaikh A."/>
            <person name="Gowdaman V."/>
            <person name="Engineer A.E."/>
            <person name="Dagar S."/>
            <person name="Dhakephalkar P.K."/>
        </authorList>
    </citation>
    <scope>NUCLEOTIDE SEQUENCE [LARGE SCALE GENOMIC DNA]</scope>
    <source>
        <strain evidence="8 9">PW21</strain>
    </source>
</reference>
<dbReference type="Gene3D" id="1.10.10.10">
    <property type="entry name" value="Winged helix-like DNA-binding domain superfamily/Winged helix DNA-binding domain"/>
    <property type="match status" value="1"/>
</dbReference>
<dbReference type="CDD" id="cd15831">
    <property type="entry name" value="BTAD"/>
    <property type="match status" value="1"/>
</dbReference>
<proteinExistence type="inferred from homology"/>
<feature type="compositionally biased region" description="Gly residues" evidence="5">
    <location>
        <begin position="572"/>
        <end position="582"/>
    </location>
</feature>
<keyword evidence="2" id="KW-0805">Transcription regulation</keyword>
<feature type="region of interest" description="Disordered" evidence="5">
    <location>
        <begin position="567"/>
        <end position="588"/>
    </location>
</feature>
<evidence type="ECO:0000256" key="5">
    <source>
        <dbReference type="SAM" id="MobiDB-lite"/>
    </source>
</evidence>